<evidence type="ECO:0000256" key="2">
    <source>
        <dbReference type="ARBA" id="ARBA00022553"/>
    </source>
</evidence>
<feature type="compositionally biased region" description="Pro residues" evidence="3">
    <location>
        <begin position="353"/>
        <end position="362"/>
    </location>
</feature>
<dbReference type="InterPro" id="IPR036034">
    <property type="entry name" value="PDZ_sf"/>
</dbReference>
<dbReference type="PROSITE" id="PS50003">
    <property type="entry name" value="PH_DOMAIN"/>
    <property type="match status" value="1"/>
</dbReference>
<feature type="signal peptide" evidence="4">
    <location>
        <begin position="1"/>
        <end position="19"/>
    </location>
</feature>
<feature type="region of interest" description="Disordered" evidence="3">
    <location>
        <begin position="353"/>
        <end position="646"/>
    </location>
</feature>
<accession>A0A6I8N6S4</accession>
<dbReference type="PROSITE" id="PS51290">
    <property type="entry name" value="CRIC"/>
    <property type="match status" value="1"/>
</dbReference>
<dbReference type="PANTHER" id="PTHR12844">
    <property type="entry name" value="CONNECTOR ENCHANCER OF KINASE SUPPRESSOR OF RAS"/>
    <property type="match status" value="1"/>
</dbReference>
<dbReference type="SMART" id="SM00233">
    <property type="entry name" value="PH"/>
    <property type="match status" value="1"/>
</dbReference>
<dbReference type="Ensembl" id="ENSOANT00000058177.1">
    <property type="protein sequence ID" value="ENSOANP00000036638.1"/>
    <property type="gene ID" value="ENSOANG00000029377.2"/>
</dbReference>
<evidence type="ECO:0000256" key="4">
    <source>
        <dbReference type="SAM" id="SignalP"/>
    </source>
</evidence>
<dbReference type="Gene3D" id="2.30.42.10">
    <property type="match status" value="1"/>
</dbReference>
<dbReference type="CTD" id="10256"/>
<evidence type="ECO:0000259" key="7">
    <source>
        <dbReference type="PROSITE" id="PS50106"/>
    </source>
</evidence>
<feature type="compositionally biased region" description="Low complexity" evidence="3">
    <location>
        <begin position="861"/>
        <end position="870"/>
    </location>
</feature>
<dbReference type="Bgee" id="ENSOANG00000029377">
    <property type="expression patterns" value="Expressed in adult mammalian kidney and 6 other cell types or tissues"/>
</dbReference>
<feature type="compositionally biased region" description="Low complexity" evidence="3">
    <location>
        <begin position="472"/>
        <end position="494"/>
    </location>
</feature>
<dbReference type="InterPro" id="IPR049628">
    <property type="entry name" value="CNK1-3_SAM"/>
</dbReference>
<evidence type="ECO:0000259" key="5">
    <source>
        <dbReference type="PROSITE" id="PS50003"/>
    </source>
</evidence>
<dbReference type="SMART" id="SM00228">
    <property type="entry name" value="PDZ"/>
    <property type="match status" value="1"/>
</dbReference>
<feature type="domain" description="PDZ" evidence="7">
    <location>
        <begin position="264"/>
        <end position="348"/>
    </location>
</feature>
<dbReference type="KEGG" id="oaa:103168827"/>
<dbReference type="Gene3D" id="1.10.150.50">
    <property type="entry name" value="Transcription Factor, Ets-1"/>
    <property type="match status" value="1"/>
</dbReference>
<dbReference type="SUPFAM" id="SSF47769">
    <property type="entry name" value="SAM/Pointed domain"/>
    <property type="match status" value="1"/>
</dbReference>
<organism evidence="9 10">
    <name type="scientific">Ornithorhynchus anatinus</name>
    <name type="common">Duckbill platypus</name>
    <dbReference type="NCBI Taxonomy" id="9258"/>
    <lineage>
        <taxon>Eukaryota</taxon>
        <taxon>Metazoa</taxon>
        <taxon>Chordata</taxon>
        <taxon>Craniata</taxon>
        <taxon>Vertebrata</taxon>
        <taxon>Euteleostomi</taxon>
        <taxon>Mammalia</taxon>
        <taxon>Monotremata</taxon>
        <taxon>Ornithorhynchidae</taxon>
        <taxon>Ornithorhynchus</taxon>
    </lineage>
</organism>
<dbReference type="SMART" id="SM00454">
    <property type="entry name" value="SAM"/>
    <property type="match status" value="1"/>
</dbReference>
<evidence type="ECO:0000259" key="6">
    <source>
        <dbReference type="PROSITE" id="PS50105"/>
    </source>
</evidence>
<protein>
    <submittedName>
        <fullName evidence="9">Connector enhancer of kinase suppressor of Ras 1</fullName>
    </submittedName>
</protein>
<dbReference type="CDD" id="cd01260">
    <property type="entry name" value="PH_CNK_mammalian-like"/>
    <property type="match status" value="1"/>
</dbReference>
<feature type="compositionally biased region" description="Acidic residues" evidence="3">
    <location>
        <begin position="841"/>
        <end position="856"/>
    </location>
</feature>
<dbReference type="SUPFAM" id="SSF50729">
    <property type="entry name" value="PH domain-like"/>
    <property type="match status" value="1"/>
</dbReference>
<keyword evidence="4" id="KW-0732">Signal</keyword>
<dbReference type="CDD" id="cd06748">
    <property type="entry name" value="PDZ_CNK1_2_3-like"/>
    <property type="match status" value="1"/>
</dbReference>
<dbReference type="Proteomes" id="UP000002279">
    <property type="component" value="Unplaced"/>
</dbReference>
<dbReference type="PANTHER" id="PTHR12844:SF10">
    <property type="entry name" value="CONNECTOR ENHANCER OF KINASE SUPPRESSOR OF RAS 1"/>
    <property type="match status" value="1"/>
</dbReference>
<dbReference type="InterPro" id="IPR017874">
    <property type="entry name" value="CRIC_domain"/>
</dbReference>
<dbReference type="Gene3D" id="2.30.29.30">
    <property type="entry name" value="Pleckstrin-homology domain (PH domain)/Phosphotyrosine-binding domain (PTB)"/>
    <property type="match status" value="1"/>
</dbReference>
<feature type="region of interest" description="Disordered" evidence="3">
    <location>
        <begin position="683"/>
        <end position="716"/>
    </location>
</feature>
<proteinExistence type="inferred from homology"/>
<sequence>MNECKLGLAPLVTWAQVWAGPLDGVTWAQVRATPPPPGVRPVSTFPLPRAEGVMEAVSGWSPGTVAAWLRGLDESVQGYPFEQWTLTGQTLLQLTYRDLETLGVHRVGHQELILEGVEHLYALSSGLETENLQSLTTHLRVVTHTLHGLVQNPSEGSVGTLPPAILSCVVELVRAAWDLFSWLNRYLFCQLNDYSACQEIVGLCAQLEQTLHEDSPEAEKETHILTICSHVAAICDTILGWSPEELLRQRAQLQPVALTPSRPLACLGLQGQGLCGTGIEIHSTSSGRHFVSGISPEFLAGDHCPQLLPGDEIIQVNGQVVVGWTQSNLVRKLLEDPAHAHLLLKNVPVPDPESPACCPLPGPSSRSPSSGPEPLAHSPLPSSLLSAHSPSPEPPARSLSPSSEPPTRPPSPGSEPSARSPSPEPPARSLSPGSEPPTRSPSPGSEPPARSPSPEPPARSLSFGSEPPTRSPSPGSEPSARSPSPEPPARSLSPGSEPPTRSPSPGSEPSARSPSPEPPARSLSPGSEPPTRSPLPDSELPARSPSLSPRSPAHAPLPEPPARSLSSGPEPPASSPSHDPELPACPASPLPGPPSCSPSPELLARPPTPGSRPSTRSPSPDPRPPICSLSPGPDTQAALGPPASPTPRIFIFDQCLSPEDPVFFGEDSSLPPELGALVFDTEVNSPDPETKVGTEPEPPAETLGSSRRKPKAGVATRLSRRRVSCRDLGRADCDGWLLRKKDHAGFMAQKWRRCWVVLKGHTLYWYSHPQDEKAEGLINVSNYSLESRQEQKKKYVFQLTHEVYKPFVFAADTLDDLSMWVSHLVTSISKYQAPNLAVSQNEEDCYSETEAEDPDEEIRSRAGSAASGRAQHLPRDDSPPALRTPRGSPGPGHRRRGSPGHSQTWSIDSSDVAMEALVQGLRQGGVSLIGQPQPVTHEEYRSSFVRRNRDPHINERIHHVRALQSTLKAKLCELQVLDQVLQDPALTGEKFRRWKLQHQELYAEGPGGWVLAGAGAGGPSNPSPAAP</sequence>
<dbReference type="CDD" id="cd09511">
    <property type="entry name" value="SAM_CNK1_2_3-suppressor"/>
    <property type="match status" value="1"/>
</dbReference>
<name>A0A6I8N6S4_ORNAN</name>
<dbReference type="FunCoup" id="A0A6I8N6S4">
    <property type="interactions" value="82"/>
</dbReference>
<dbReference type="InterPro" id="IPR001849">
    <property type="entry name" value="PH_domain"/>
</dbReference>
<feature type="domain" description="CRIC" evidence="8">
    <location>
        <begin position="131"/>
        <end position="218"/>
    </location>
</feature>
<dbReference type="OMA" id="KEQSEDM"/>
<reference evidence="9" key="2">
    <citation type="submission" date="2025-09" db="UniProtKB">
        <authorList>
            <consortium name="Ensembl"/>
        </authorList>
    </citation>
    <scope>IDENTIFICATION</scope>
    <source>
        <strain evidence="9">Glennie</strain>
    </source>
</reference>
<feature type="domain" description="SAM" evidence="6">
    <location>
        <begin position="60"/>
        <end position="123"/>
    </location>
</feature>
<feature type="compositionally biased region" description="Low complexity" evidence="3">
    <location>
        <begin position="598"/>
        <end position="618"/>
    </location>
</feature>
<dbReference type="Pfam" id="PF10534">
    <property type="entry name" value="CRIC_ras_sig"/>
    <property type="match status" value="1"/>
</dbReference>
<evidence type="ECO:0000256" key="3">
    <source>
        <dbReference type="SAM" id="MobiDB-lite"/>
    </source>
</evidence>
<feature type="compositionally biased region" description="Low complexity" evidence="3">
    <location>
        <begin position="541"/>
        <end position="554"/>
    </location>
</feature>
<evidence type="ECO:0000259" key="8">
    <source>
        <dbReference type="PROSITE" id="PS51290"/>
    </source>
</evidence>
<dbReference type="InterPro" id="IPR001660">
    <property type="entry name" value="SAM"/>
</dbReference>
<dbReference type="InParanoid" id="A0A6I8N6S4"/>
<dbReference type="PROSITE" id="PS50106">
    <property type="entry name" value="PDZ"/>
    <property type="match status" value="1"/>
</dbReference>
<evidence type="ECO:0000256" key="1">
    <source>
        <dbReference type="ARBA" id="ARBA00009498"/>
    </source>
</evidence>
<feature type="compositionally biased region" description="Low complexity" evidence="3">
    <location>
        <begin position="503"/>
        <end position="525"/>
    </location>
</feature>
<dbReference type="Pfam" id="PF00595">
    <property type="entry name" value="PDZ"/>
    <property type="match status" value="1"/>
</dbReference>
<dbReference type="OrthoDB" id="2157866at2759"/>
<dbReference type="InterPro" id="IPR011993">
    <property type="entry name" value="PH-like_dom_sf"/>
</dbReference>
<keyword evidence="10" id="KW-1185">Reference proteome</keyword>
<keyword evidence="2" id="KW-0597">Phosphoprotein</keyword>
<dbReference type="Pfam" id="PF00536">
    <property type="entry name" value="SAM_1"/>
    <property type="match status" value="1"/>
</dbReference>
<feature type="compositionally biased region" description="Low complexity" evidence="3">
    <location>
        <begin position="363"/>
        <end position="390"/>
    </location>
</feature>
<evidence type="ECO:0000313" key="10">
    <source>
        <dbReference type="Proteomes" id="UP000002279"/>
    </source>
</evidence>
<feature type="region of interest" description="Disordered" evidence="3">
    <location>
        <begin position="839"/>
        <end position="906"/>
    </location>
</feature>
<dbReference type="GeneID" id="103168827"/>
<dbReference type="PROSITE" id="PS50105">
    <property type="entry name" value="SAM_DOMAIN"/>
    <property type="match status" value="1"/>
</dbReference>
<evidence type="ECO:0000313" key="9">
    <source>
        <dbReference type="Ensembl" id="ENSOANP00000036638.1"/>
    </source>
</evidence>
<dbReference type="InterPro" id="IPR013761">
    <property type="entry name" value="SAM/pointed_sf"/>
</dbReference>
<feature type="compositionally biased region" description="Pro residues" evidence="3">
    <location>
        <begin position="403"/>
        <end position="413"/>
    </location>
</feature>
<feature type="compositionally biased region" description="Pro residues" evidence="3">
    <location>
        <begin position="434"/>
        <end position="457"/>
    </location>
</feature>
<reference evidence="9" key="1">
    <citation type="submission" date="2025-08" db="UniProtKB">
        <authorList>
            <consortium name="Ensembl"/>
        </authorList>
    </citation>
    <scope>IDENTIFICATION</scope>
    <source>
        <strain evidence="9">Glennie</strain>
    </source>
</reference>
<gene>
    <name evidence="9" type="primary">CNKSR1</name>
</gene>
<dbReference type="AlphaFoldDB" id="A0A6I8N6S4"/>
<feature type="domain" description="PH" evidence="5">
    <location>
        <begin position="730"/>
        <end position="829"/>
    </location>
</feature>
<comment type="similarity">
    <text evidence="1">Belongs to the CNKSR family.</text>
</comment>
<dbReference type="GeneTree" id="ENSGT00940000159599"/>
<dbReference type="PRINTS" id="PR01217">
    <property type="entry name" value="PRICHEXTENSN"/>
</dbReference>
<dbReference type="InterPro" id="IPR001478">
    <property type="entry name" value="PDZ"/>
</dbReference>
<dbReference type="Pfam" id="PF00169">
    <property type="entry name" value="PH"/>
    <property type="match status" value="1"/>
</dbReference>
<feature type="chain" id="PRO_5026312431" evidence="4">
    <location>
        <begin position="20"/>
        <end position="1027"/>
    </location>
</feature>
<feature type="compositionally biased region" description="Low complexity" evidence="3">
    <location>
        <begin position="414"/>
        <end position="432"/>
    </location>
</feature>
<dbReference type="InterPro" id="IPR051566">
    <property type="entry name" value="CNKSR"/>
</dbReference>
<dbReference type="RefSeq" id="XP_028937195.2">
    <property type="nucleotide sequence ID" value="XM_029081362.2"/>
</dbReference>
<dbReference type="SUPFAM" id="SSF50156">
    <property type="entry name" value="PDZ domain-like"/>
    <property type="match status" value="1"/>
</dbReference>
<feature type="compositionally biased region" description="Pro residues" evidence="3">
    <location>
        <begin position="586"/>
        <end position="597"/>
    </location>
</feature>